<protein>
    <submittedName>
        <fullName evidence="2">Uncharacterized protein</fullName>
    </submittedName>
</protein>
<evidence type="ECO:0000313" key="2">
    <source>
        <dbReference type="EMBL" id="RUO44508.1"/>
    </source>
</evidence>
<name>A0AA94JDE5_9GAMM</name>
<keyword evidence="1" id="KW-0812">Transmembrane</keyword>
<keyword evidence="3" id="KW-1185">Reference proteome</keyword>
<evidence type="ECO:0000313" key="3">
    <source>
        <dbReference type="Proteomes" id="UP000286680"/>
    </source>
</evidence>
<organism evidence="2 3">
    <name type="scientific">Idiomarina aquatica</name>
    <dbReference type="NCBI Taxonomy" id="1327752"/>
    <lineage>
        <taxon>Bacteria</taxon>
        <taxon>Pseudomonadati</taxon>
        <taxon>Pseudomonadota</taxon>
        <taxon>Gammaproteobacteria</taxon>
        <taxon>Alteromonadales</taxon>
        <taxon>Idiomarinaceae</taxon>
        <taxon>Idiomarina</taxon>
    </lineage>
</organism>
<sequence length="70" mass="8203">MKIMQEKANDLGHTEGLEAISVAKRSDYYRALRNWGCPILLVLSLIGFLFWYLKIQRYQDVILKKQAENT</sequence>
<reference evidence="3" key="1">
    <citation type="journal article" date="2018" name="Front. Microbiol.">
        <title>Genome-Based Analysis Reveals the Taxonomy and Diversity of the Family Idiomarinaceae.</title>
        <authorList>
            <person name="Liu Y."/>
            <person name="Lai Q."/>
            <person name="Shao Z."/>
        </authorList>
    </citation>
    <scope>NUCLEOTIDE SEQUENCE [LARGE SCALE GENOMIC DNA]</scope>
    <source>
        <strain evidence="3">SN-14</strain>
    </source>
</reference>
<dbReference type="Proteomes" id="UP000286680">
    <property type="component" value="Unassembled WGS sequence"/>
</dbReference>
<gene>
    <name evidence="2" type="ORF">CWE23_00210</name>
</gene>
<evidence type="ECO:0000256" key="1">
    <source>
        <dbReference type="SAM" id="Phobius"/>
    </source>
</evidence>
<keyword evidence="1" id="KW-0472">Membrane</keyword>
<comment type="caution">
    <text evidence="2">The sequence shown here is derived from an EMBL/GenBank/DDBJ whole genome shotgun (WGS) entry which is preliminary data.</text>
</comment>
<feature type="transmembrane region" description="Helical" evidence="1">
    <location>
        <begin position="35"/>
        <end position="53"/>
    </location>
</feature>
<accession>A0AA94JDE5</accession>
<dbReference type="AlphaFoldDB" id="A0AA94JDE5"/>
<proteinExistence type="predicted"/>
<dbReference type="EMBL" id="PIPS01000001">
    <property type="protein sequence ID" value="RUO44508.1"/>
    <property type="molecule type" value="Genomic_DNA"/>
</dbReference>
<dbReference type="RefSeq" id="WP_126819067.1">
    <property type="nucleotide sequence ID" value="NZ_PIPS01000001.1"/>
</dbReference>
<keyword evidence="1" id="KW-1133">Transmembrane helix</keyword>